<reference evidence="1 2" key="1">
    <citation type="journal article" date="2013" name="ISME J.">
        <title>Comparative genomics of pathogenic lineages of Vibrio nigripulchritudo identifies virulence-associated traits.</title>
        <authorList>
            <person name="Goudenege D."/>
            <person name="Labreuche Y."/>
            <person name="Krin E."/>
            <person name="Ansquer D."/>
            <person name="Mangenot S."/>
            <person name="Calteau A."/>
            <person name="Medigue C."/>
            <person name="Mazel D."/>
            <person name="Polz M.F."/>
            <person name="Le Roux F."/>
        </authorList>
    </citation>
    <scope>NUCLEOTIDE SEQUENCE [LARGE SCALE GENOMIC DNA]</scope>
    <source>
        <strain evidence="1 2">SOn1</strain>
    </source>
</reference>
<evidence type="ECO:0000313" key="1">
    <source>
        <dbReference type="EMBL" id="CCO48894.1"/>
    </source>
</evidence>
<evidence type="ECO:0000313" key="2">
    <source>
        <dbReference type="Proteomes" id="UP000018211"/>
    </source>
</evidence>
<dbReference type="InterPro" id="IPR021077">
    <property type="entry name" value="Phage_phi-Lf_Orf112"/>
</dbReference>
<dbReference type="GO" id="GO:0016787">
    <property type="term" value="F:hydrolase activity"/>
    <property type="evidence" value="ECO:0007669"/>
    <property type="project" value="UniProtKB-KW"/>
</dbReference>
<accession>A0AAV2VW85</accession>
<name>A0AAV2VW85_9VIBR</name>
<protein>
    <submittedName>
        <fullName evidence="1">S-adenosylhomocysteine hydrolase</fullName>
    </submittedName>
</protein>
<keyword evidence="1" id="KW-0378">Hydrolase</keyword>
<organism evidence="1 2">
    <name type="scientific">Vibrio nigripulchritudo SOn1</name>
    <dbReference type="NCBI Taxonomy" id="1238450"/>
    <lineage>
        <taxon>Bacteria</taxon>
        <taxon>Pseudomonadati</taxon>
        <taxon>Pseudomonadota</taxon>
        <taxon>Gammaproteobacteria</taxon>
        <taxon>Vibrionales</taxon>
        <taxon>Vibrionaceae</taxon>
        <taxon>Vibrio</taxon>
    </lineage>
</organism>
<sequence length="119" mass="14269">MSKNVKDELYKNGLYINQVRDLFLWHFDSDKEAAQYFGVCEKTVKNWHRNRNYPMPVIRLIIVKHRGYLPPTEEWRGFRIRGDMLYTPSGRALSAYDLKELDIRVSLDEHVVKFSRKSY</sequence>
<dbReference type="EMBL" id="CAOF01000163">
    <property type="protein sequence ID" value="CCO48894.1"/>
    <property type="molecule type" value="Genomic_DNA"/>
</dbReference>
<dbReference type="AlphaFoldDB" id="A0AAV2VW85"/>
<gene>
    <name evidence="1" type="ORF">VIBNISOn1_690012</name>
</gene>
<dbReference type="RefSeq" id="WP_022613220.1">
    <property type="nucleotide sequence ID" value="NZ_LK391965.1"/>
</dbReference>
<dbReference type="Proteomes" id="UP000018211">
    <property type="component" value="Unassembled WGS sequence"/>
</dbReference>
<dbReference type="Pfam" id="PF12375">
    <property type="entry name" value="DUF3653"/>
    <property type="match status" value="1"/>
</dbReference>
<proteinExistence type="predicted"/>
<comment type="caution">
    <text evidence="1">The sequence shown here is derived from an EMBL/GenBank/DDBJ whole genome shotgun (WGS) entry which is preliminary data.</text>
</comment>